<accession>A0A8R2H4Z6</accession>
<dbReference type="Proteomes" id="UP000007819">
    <property type="component" value="Chromosome A1"/>
</dbReference>
<protein>
    <submittedName>
        <fullName evidence="1">Uncharacterized protein</fullName>
    </submittedName>
</protein>
<dbReference type="KEGG" id="api:107883408"/>
<organism evidence="1 2">
    <name type="scientific">Acyrthosiphon pisum</name>
    <name type="common">Pea aphid</name>
    <dbReference type="NCBI Taxonomy" id="7029"/>
    <lineage>
        <taxon>Eukaryota</taxon>
        <taxon>Metazoa</taxon>
        <taxon>Ecdysozoa</taxon>
        <taxon>Arthropoda</taxon>
        <taxon>Hexapoda</taxon>
        <taxon>Insecta</taxon>
        <taxon>Pterygota</taxon>
        <taxon>Neoptera</taxon>
        <taxon>Paraneoptera</taxon>
        <taxon>Hemiptera</taxon>
        <taxon>Sternorrhyncha</taxon>
        <taxon>Aphidomorpha</taxon>
        <taxon>Aphidoidea</taxon>
        <taxon>Aphididae</taxon>
        <taxon>Macrosiphini</taxon>
        <taxon>Acyrthosiphon</taxon>
    </lineage>
</organism>
<dbReference type="EnsemblMetazoa" id="XM_016803362.2">
    <property type="protein sequence ID" value="XP_016658851.1"/>
    <property type="gene ID" value="LOC107883408"/>
</dbReference>
<dbReference type="RefSeq" id="XP_016658851.1">
    <property type="nucleotide sequence ID" value="XM_016803362.2"/>
</dbReference>
<dbReference type="OrthoDB" id="10477721at2759"/>
<proteinExistence type="predicted"/>
<dbReference type="GeneID" id="107883408"/>
<keyword evidence="2" id="KW-1185">Reference proteome</keyword>
<name>A0A8R2H4Z6_ACYPI</name>
<sequence>MHRKFKTGDVDTCIQSPKSVHNEGNVVVSEVIELLIGSTYYKAQINHIETIANDPSMNEDLSKRKYVSFKCSKPSRTCEICIAFRKKLCSAYHLVHPVNNEFVTKKKWMKCIKKKFKGDRHYGLYKEIAKYSSYDFEVELRNIFEYNYHFKAEDERHRDYKERIKKKSIMDSIIDTNYWFTLITKINKLI</sequence>
<evidence type="ECO:0000313" key="1">
    <source>
        <dbReference type="EnsemblMetazoa" id="XP_016658851.1"/>
    </source>
</evidence>
<reference evidence="1" key="2">
    <citation type="submission" date="2022-06" db="UniProtKB">
        <authorList>
            <consortium name="EnsemblMetazoa"/>
        </authorList>
    </citation>
    <scope>IDENTIFICATION</scope>
</reference>
<dbReference type="AlphaFoldDB" id="A0A8R2H4Z6"/>
<reference evidence="2" key="1">
    <citation type="submission" date="2010-06" db="EMBL/GenBank/DDBJ databases">
        <authorList>
            <person name="Jiang H."/>
            <person name="Abraham K."/>
            <person name="Ali S."/>
            <person name="Alsbrooks S.L."/>
            <person name="Anim B.N."/>
            <person name="Anosike U.S."/>
            <person name="Attaway T."/>
            <person name="Bandaranaike D.P."/>
            <person name="Battles P.K."/>
            <person name="Bell S.N."/>
            <person name="Bell A.V."/>
            <person name="Beltran B."/>
            <person name="Bickham C."/>
            <person name="Bustamante Y."/>
            <person name="Caleb T."/>
            <person name="Canada A."/>
            <person name="Cardenas V."/>
            <person name="Carter K."/>
            <person name="Chacko J."/>
            <person name="Chandrabose M.N."/>
            <person name="Chavez D."/>
            <person name="Chavez A."/>
            <person name="Chen L."/>
            <person name="Chu H.-S."/>
            <person name="Claassen K.J."/>
            <person name="Cockrell R."/>
            <person name="Collins M."/>
            <person name="Cooper J.A."/>
            <person name="Cree A."/>
            <person name="Curry S.M."/>
            <person name="Da Y."/>
            <person name="Dao M.D."/>
            <person name="Das B."/>
            <person name="Davila M.-L."/>
            <person name="Davy-Carroll L."/>
            <person name="Denson S."/>
            <person name="Dinh H."/>
            <person name="Ebong V.E."/>
            <person name="Edwards J.R."/>
            <person name="Egan A."/>
            <person name="El-Daye J."/>
            <person name="Escobedo L."/>
            <person name="Fernandez S."/>
            <person name="Fernando P.R."/>
            <person name="Flagg N."/>
            <person name="Forbes L.D."/>
            <person name="Fowler R.G."/>
            <person name="Fu Q."/>
            <person name="Gabisi R.A."/>
            <person name="Ganer J."/>
            <person name="Garbino Pronczuk A."/>
            <person name="Garcia R.M."/>
            <person name="Garner T."/>
            <person name="Garrett T.E."/>
            <person name="Gonzalez D.A."/>
            <person name="Hamid H."/>
            <person name="Hawkins E.S."/>
            <person name="Hirani K."/>
            <person name="Hogues M.E."/>
            <person name="Hollins B."/>
            <person name="Hsiao C.-H."/>
            <person name="Jabil R."/>
            <person name="James M.L."/>
            <person name="Jhangiani S.N."/>
            <person name="Johnson B."/>
            <person name="Johnson Q."/>
            <person name="Joshi V."/>
            <person name="Kalu J.B."/>
            <person name="Kam C."/>
            <person name="Kashfia A."/>
            <person name="Keebler J."/>
            <person name="Kisamo H."/>
            <person name="Kovar C.L."/>
            <person name="Lago L.A."/>
            <person name="Lai C.-Y."/>
            <person name="Laidlaw J."/>
            <person name="Lara F."/>
            <person name="Le T.-K."/>
            <person name="Lee S.L."/>
            <person name="Legall F.H."/>
            <person name="Lemon S.J."/>
            <person name="Lewis L.R."/>
            <person name="Li B."/>
            <person name="Liu Y."/>
            <person name="Liu Y.-S."/>
            <person name="Lopez J."/>
            <person name="Lozado R.J."/>
            <person name="Lu J."/>
            <person name="Madu R.C."/>
            <person name="Maheshwari M."/>
            <person name="Maheshwari R."/>
            <person name="Malloy K."/>
            <person name="Martinez E."/>
            <person name="Mathew T."/>
            <person name="Mercado I.C."/>
            <person name="Mercado C."/>
            <person name="Meyer B."/>
            <person name="Montgomery K."/>
            <person name="Morgan M.B."/>
            <person name="Munidasa M."/>
            <person name="Nazareth L.V."/>
            <person name="Nelson J."/>
            <person name="Ng B.M."/>
            <person name="Nguyen N.B."/>
            <person name="Nguyen P.Q."/>
            <person name="Nguyen T."/>
            <person name="Obregon M."/>
            <person name="Okwuonu G.O."/>
            <person name="Onwere C.G."/>
            <person name="Orozco G."/>
            <person name="Parra A."/>
            <person name="Patel S."/>
            <person name="Patil S."/>
            <person name="Perez A."/>
            <person name="Perez Y."/>
            <person name="Pham C."/>
            <person name="Primus E.L."/>
            <person name="Pu L.-L."/>
            <person name="Puazo M."/>
            <person name="Qin X."/>
            <person name="Quiroz J.B."/>
            <person name="Reese J."/>
            <person name="Richards S."/>
            <person name="Rives C.M."/>
            <person name="Robberts R."/>
            <person name="Ruiz S.J."/>
            <person name="Ruiz M.J."/>
            <person name="Santibanez J."/>
            <person name="Schneider B.W."/>
            <person name="Sisson I."/>
            <person name="Smith M."/>
            <person name="Sodergren E."/>
            <person name="Song X.-Z."/>
            <person name="Song B.B."/>
            <person name="Summersgill H."/>
            <person name="Thelus R."/>
            <person name="Thornton R.D."/>
            <person name="Trejos Z.Y."/>
            <person name="Usmani K."/>
            <person name="Vattathil S."/>
            <person name="Villasana D."/>
            <person name="Walker D.L."/>
            <person name="Wang S."/>
            <person name="Wang K."/>
            <person name="White C.S."/>
            <person name="Williams A.C."/>
            <person name="Williamson J."/>
            <person name="Wilson K."/>
            <person name="Woghiren I.O."/>
            <person name="Woodworth J.R."/>
            <person name="Worley K.C."/>
            <person name="Wright R.A."/>
            <person name="Wu W."/>
            <person name="Young L."/>
            <person name="Zhang L."/>
            <person name="Zhang J."/>
            <person name="Zhu Y."/>
            <person name="Muzny D.M."/>
            <person name="Weinstock G."/>
            <person name="Gibbs R.A."/>
        </authorList>
    </citation>
    <scope>NUCLEOTIDE SEQUENCE [LARGE SCALE GENOMIC DNA]</scope>
    <source>
        <strain evidence="2">LSR1</strain>
    </source>
</reference>
<evidence type="ECO:0000313" key="2">
    <source>
        <dbReference type="Proteomes" id="UP000007819"/>
    </source>
</evidence>